<evidence type="ECO:0000313" key="3">
    <source>
        <dbReference type="Proteomes" id="UP000003250"/>
    </source>
</evidence>
<evidence type="ECO:0000313" key="2">
    <source>
        <dbReference type="EMBL" id="EHK57664.1"/>
    </source>
</evidence>
<feature type="region of interest" description="Disordered" evidence="1">
    <location>
        <begin position="77"/>
        <end position="100"/>
    </location>
</feature>
<dbReference type="OrthoDB" id="7594818at2"/>
<sequence>MIWAAGAAVIVFILVPDGAVVALAWAFTRQAHPFMANCSHIVVVGRLKWIPGSEHTGMESVAWYRFHAQHVDGPRLIPARPEKASHVEPDDQPNAERTLA</sequence>
<dbReference type="AlphaFoldDB" id="H0HNL1"/>
<proteinExistence type="predicted"/>
<keyword evidence="3" id="KW-1185">Reference proteome</keyword>
<accession>H0HNL1</accession>
<evidence type="ECO:0000256" key="1">
    <source>
        <dbReference type="SAM" id="MobiDB-lite"/>
    </source>
</evidence>
<gene>
    <name evidence="2" type="ORF">MAXJ12_08669</name>
</gene>
<dbReference type="PATRIC" id="fig|1107882.3.peg.1692"/>
<dbReference type="EMBL" id="AHAM01000058">
    <property type="protein sequence ID" value="EHK57664.1"/>
    <property type="molecule type" value="Genomic_DNA"/>
</dbReference>
<dbReference type="Proteomes" id="UP000003250">
    <property type="component" value="Unassembled WGS sequence"/>
</dbReference>
<organism evidence="2 3">
    <name type="scientific">Mesorhizobium alhagi CCNWXJ12-2</name>
    <dbReference type="NCBI Taxonomy" id="1107882"/>
    <lineage>
        <taxon>Bacteria</taxon>
        <taxon>Pseudomonadati</taxon>
        <taxon>Pseudomonadota</taxon>
        <taxon>Alphaproteobacteria</taxon>
        <taxon>Hyphomicrobiales</taxon>
        <taxon>Phyllobacteriaceae</taxon>
        <taxon>Allomesorhizobium</taxon>
    </lineage>
</organism>
<feature type="compositionally biased region" description="Basic and acidic residues" evidence="1">
    <location>
        <begin position="80"/>
        <end position="89"/>
    </location>
</feature>
<name>H0HNL1_9HYPH</name>
<protein>
    <submittedName>
        <fullName evidence="2">Uncharacterized protein</fullName>
    </submittedName>
</protein>
<dbReference type="RefSeq" id="WP_008835373.1">
    <property type="nucleotide sequence ID" value="NZ_AHAM01000058.1"/>
</dbReference>
<reference evidence="2 3" key="1">
    <citation type="journal article" date="2012" name="J. Bacteriol.">
        <title>Draft Genome Sequence of Mesorhizobium alhagi CCNWXJ12-2T, a Novel Salt-Resistant Species Isolated from the Desert of Northwestern China.</title>
        <authorList>
            <person name="Zhou M."/>
            <person name="Chen W."/>
            <person name="Chen H."/>
            <person name="Wei G."/>
        </authorList>
    </citation>
    <scope>NUCLEOTIDE SEQUENCE [LARGE SCALE GENOMIC DNA]</scope>
    <source>
        <strain evidence="2 3">CCNWXJ12-2</strain>
    </source>
</reference>